<protein>
    <recommendedName>
        <fullName evidence="1">N-acetyltransferase domain-containing protein</fullName>
    </recommendedName>
</protein>
<dbReference type="PANTHER" id="PTHR43610">
    <property type="entry name" value="BLL6696 PROTEIN"/>
    <property type="match status" value="1"/>
</dbReference>
<evidence type="ECO:0000313" key="2">
    <source>
        <dbReference type="EMBL" id="VAV89777.1"/>
    </source>
</evidence>
<reference evidence="2" key="1">
    <citation type="submission" date="2018-06" db="EMBL/GenBank/DDBJ databases">
        <authorList>
            <person name="Zhirakovskaya E."/>
        </authorList>
    </citation>
    <scope>NUCLEOTIDE SEQUENCE</scope>
</reference>
<proteinExistence type="predicted"/>
<dbReference type="PROSITE" id="PS51186">
    <property type="entry name" value="GNAT"/>
    <property type="match status" value="1"/>
</dbReference>
<sequence length="178" mass="20340">MTELSATLEQDPVRLEPFAKHHVEPFRAACAEDQDIWKIYPVNMLGDDFDKAMALFHDLKSWVQFAVINTKTDQVVGMSNYINPDQFGVVEIGGTYIAPAVRGIGFNDVMKKLMIDHAFDCGFTRIEFRVDDRNKRSKAAVLKLGAKHEGTLRKNRTTWTGYVRDTAVFGLLKEEWKR</sequence>
<dbReference type="InterPro" id="IPR016181">
    <property type="entry name" value="Acyl_CoA_acyltransferase"/>
</dbReference>
<dbReference type="PANTHER" id="PTHR43610:SF1">
    <property type="entry name" value="N-ACETYLTRANSFERASE DOMAIN-CONTAINING PROTEIN"/>
    <property type="match status" value="1"/>
</dbReference>
<name>A0A3B0RDQ9_9ZZZZ</name>
<evidence type="ECO:0000259" key="1">
    <source>
        <dbReference type="PROSITE" id="PS51186"/>
    </source>
</evidence>
<dbReference type="Pfam" id="PF13302">
    <property type="entry name" value="Acetyltransf_3"/>
    <property type="match status" value="1"/>
</dbReference>
<gene>
    <name evidence="2" type="ORF">MNBD_ALPHA04-120</name>
</gene>
<dbReference type="GO" id="GO:0016747">
    <property type="term" value="F:acyltransferase activity, transferring groups other than amino-acyl groups"/>
    <property type="evidence" value="ECO:0007669"/>
    <property type="project" value="InterPro"/>
</dbReference>
<dbReference type="InterPro" id="IPR000182">
    <property type="entry name" value="GNAT_dom"/>
</dbReference>
<dbReference type="AlphaFoldDB" id="A0A3B0RDQ9"/>
<feature type="domain" description="N-acetyltransferase" evidence="1">
    <location>
        <begin position="26"/>
        <end position="168"/>
    </location>
</feature>
<organism evidence="2">
    <name type="scientific">hydrothermal vent metagenome</name>
    <dbReference type="NCBI Taxonomy" id="652676"/>
    <lineage>
        <taxon>unclassified sequences</taxon>
        <taxon>metagenomes</taxon>
        <taxon>ecological metagenomes</taxon>
    </lineage>
</organism>
<dbReference type="SUPFAM" id="SSF55729">
    <property type="entry name" value="Acyl-CoA N-acyltransferases (Nat)"/>
    <property type="match status" value="1"/>
</dbReference>
<dbReference type="Gene3D" id="3.40.630.30">
    <property type="match status" value="1"/>
</dbReference>
<accession>A0A3B0RDQ9</accession>
<dbReference type="EMBL" id="UOEF01000084">
    <property type="protein sequence ID" value="VAV89777.1"/>
    <property type="molecule type" value="Genomic_DNA"/>
</dbReference>